<dbReference type="SUPFAM" id="SSF50494">
    <property type="entry name" value="Trypsin-like serine proteases"/>
    <property type="match status" value="1"/>
</dbReference>
<keyword evidence="2" id="KW-0378">Hydrolase</keyword>
<evidence type="ECO:0000256" key="1">
    <source>
        <dbReference type="ARBA" id="ARBA00023157"/>
    </source>
</evidence>
<dbReference type="SMART" id="SM00020">
    <property type="entry name" value="Tryp_SPc"/>
    <property type="match status" value="1"/>
</dbReference>
<dbReference type="InterPro" id="IPR033116">
    <property type="entry name" value="TRYPSIN_SER"/>
</dbReference>
<comment type="caution">
    <text evidence="5">The sequence shown here is derived from an EMBL/GenBank/DDBJ whole genome shotgun (WGS) entry which is preliminary data.</text>
</comment>
<dbReference type="Gene3D" id="2.40.10.10">
    <property type="entry name" value="Trypsin-like serine proteases"/>
    <property type="match status" value="1"/>
</dbReference>
<dbReference type="PANTHER" id="PTHR24252">
    <property type="entry name" value="ACROSIN-RELATED"/>
    <property type="match status" value="1"/>
</dbReference>
<sequence length="299" mass="32463">MLVAAGGNGDRTQHSGRPGLEFTTSSPHRQLAATDVQAANDARRRQANDAVHSAVAYGFRANDRTIPYIATLLDSNGYWAGCGGSLIRPRLVVTAAHCVVDDNLKPQDVKAVYIGLVDWQTDTAQQFEYRRVVRVVRHRLYSPSTVAYDIALLVLNKPAKTKPVRMAPRNFKLNPRSDVLLSAGWGQTESAPDSNHLMVARLPFVSRKDCNDIMEHQLDDYAVPATSLCAGWSTDNEDTCAGDSGGPLVKKRSSGDLLVGIVSYGPSVQTCGGEANLGVYTSVIVMRPWIDAQIKALKV</sequence>
<protein>
    <recommendedName>
        <fullName evidence="4">Peptidase S1 domain-containing protein</fullName>
    </recommendedName>
</protein>
<dbReference type="EMBL" id="SIDB01000002">
    <property type="protein sequence ID" value="KAI3436686.1"/>
    <property type="molecule type" value="Genomic_DNA"/>
</dbReference>
<dbReference type="PRINTS" id="PR00722">
    <property type="entry name" value="CHYMOTRYPSIN"/>
</dbReference>
<dbReference type="Proteomes" id="UP001055712">
    <property type="component" value="Unassembled WGS sequence"/>
</dbReference>
<dbReference type="InterPro" id="IPR018114">
    <property type="entry name" value="TRYPSIN_HIS"/>
</dbReference>
<dbReference type="InterPro" id="IPR009003">
    <property type="entry name" value="Peptidase_S1_PA"/>
</dbReference>
<evidence type="ECO:0000313" key="6">
    <source>
        <dbReference type="Proteomes" id="UP001055712"/>
    </source>
</evidence>
<dbReference type="SMR" id="A0A9D4TX85"/>
<evidence type="ECO:0000259" key="4">
    <source>
        <dbReference type="PROSITE" id="PS50240"/>
    </source>
</evidence>
<dbReference type="GO" id="GO:0006508">
    <property type="term" value="P:proteolysis"/>
    <property type="evidence" value="ECO:0007669"/>
    <property type="project" value="UniProtKB-KW"/>
</dbReference>
<keyword evidence="2" id="KW-0645">Protease</keyword>
<dbReference type="PANTHER" id="PTHR24252:SF7">
    <property type="entry name" value="HYALIN"/>
    <property type="match status" value="1"/>
</dbReference>
<evidence type="ECO:0000313" key="5">
    <source>
        <dbReference type="EMBL" id="KAI3436686.1"/>
    </source>
</evidence>
<reference evidence="5" key="2">
    <citation type="submission" date="2020-11" db="EMBL/GenBank/DDBJ databases">
        <authorList>
            <person name="Cecchin M."/>
            <person name="Marcolungo L."/>
            <person name="Rossato M."/>
            <person name="Girolomoni L."/>
            <person name="Cosentino E."/>
            <person name="Cuine S."/>
            <person name="Li-Beisson Y."/>
            <person name="Delledonne M."/>
            <person name="Ballottari M."/>
        </authorList>
    </citation>
    <scope>NUCLEOTIDE SEQUENCE</scope>
    <source>
        <strain evidence="5">211/11P</strain>
        <tissue evidence="5">Whole cell</tissue>
    </source>
</reference>
<dbReference type="CDD" id="cd00190">
    <property type="entry name" value="Tryp_SPc"/>
    <property type="match status" value="1"/>
</dbReference>
<dbReference type="GO" id="GO:0004252">
    <property type="term" value="F:serine-type endopeptidase activity"/>
    <property type="evidence" value="ECO:0007669"/>
    <property type="project" value="InterPro"/>
</dbReference>
<keyword evidence="2" id="KW-0720">Serine protease</keyword>
<keyword evidence="1" id="KW-1015">Disulfide bond</keyword>
<dbReference type="InterPro" id="IPR043504">
    <property type="entry name" value="Peptidase_S1_PA_chymotrypsin"/>
</dbReference>
<dbReference type="Pfam" id="PF00089">
    <property type="entry name" value="Trypsin"/>
    <property type="match status" value="1"/>
</dbReference>
<reference evidence="5" key="1">
    <citation type="journal article" date="2019" name="Plant J.">
        <title>Chlorella vulgaris genome assembly and annotation reveals the molecular basis for metabolic acclimation to high light conditions.</title>
        <authorList>
            <person name="Cecchin M."/>
            <person name="Marcolungo L."/>
            <person name="Rossato M."/>
            <person name="Girolomoni L."/>
            <person name="Cosentino E."/>
            <person name="Cuine S."/>
            <person name="Li-Beisson Y."/>
            <person name="Delledonne M."/>
            <person name="Ballottari M."/>
        </authorList>
    </citation>
    <scope>NUCLEOTIDE SEQUENCE</scope>
    <source>
        <strain evidence="5">211/11P</strain>
    </source>
</reference>
<evidence type="ECO:0000256" key="2">
    <source>
        <dbReference type="RuleBase" id="RU363034"/>
    </source>
</evidence>
<proteinExistence type="predicted"/>
<organism evidence="5 6">
    <name type="scientific">Chlorella vulgaris</name>
    <name type="common">Green alga</name>
    <dbReference type="NCBI Taxonomy" id="3077"/>
    <lineage>
        <taxon>Eukaryota</taxon>
        <taxon>Viridiplantae</taxon>
        <taxon>Chlorophyta</taxon>
        <taxon>core chlorophytes</taxon>
        <taxon>Trebouxiophyceae</taxon>
        <taxon>Chlorellales</taxon>
        <taxon>Chlorellaceae</taxon>
        <taxon>Chlorella clade</taxon>
        <taxon>Chlorella</taxon>
    </lineage>
</organism>
<dbReference type="InterPro" id="IPR001254">
    <property type="entry name" value="Trypsin_dom"/>
</dbReference>
<dbReference type="InterPro" id="IPR001314">
    <property type="entry name" value="Peptidase_S1A"/>
</dbReference>
<accession>A0A9D4TX85</accession>
<evidence type="ECO:0000256" key="3">
    <source>
        <dbReference type="SAM" id="MobiDB-lite"/>
    </source>
</evidence>
<dbReference type="PROSITE" id="PS00135">
    <property type="entry name" value="TRYPSIN_SER"/>
    <property type="match status" value="1"/>
</dbReference>
<keyword evidence="6" id="KW-1185">Reference proteome</keyword>
<feature type="domain" description="Peptidase S1" evidence="4">
    <location>
        <begin position="55"/>
        <end position="295"/>
    </location>
</feature>
<dbReference type="OrthoDB" id="508624at2759"/>
<dbReference type="AlphaFoldDB" id="A0A9D4TX85"/>
<name>A0A9D4TX85_CHLVU</name>
<dbReference type="PROSITE" id="PS50240">
    <property type="entry name" value="TRYPSIN_DOM"/>
    <property type="match status" value="1"/>
</dbReference>
<feature type="region of interest" description="Disordered" evidence="3">
    <location>
        <begin position="1"/>
        <end position="26"/>
    </location>
</feature>
<gene>
    <name evidence="5" type="ORF">D9Q98_006101</name>
</gene>
<dbReference type="PROSITE" id="PS00134">
    <property type="entry name" value="TRYPSIN_HIS"/>
    <property type="match status" value="1"/>
</dbReference>